<reference evidence="2 3" key="1">
    <citation type="submission" date="2016-02" db="EMBL/GenBank/DDBJ databases">
        <title>Genome analysis of coral dinoflagellate symbionts highlights evolutionary adaptations to a symbiotic lifestyle.</title>
        <authorList>
            <person name="Aranda M."/>
            <person name="Li Y."/>
            <person name="Liew Y.J."/>
            <person name="Baumgarten S."/>
            <person name="Simakov O."/>
            <person name="Wilson M."/>
            <person name="Piel J."/>
            <person name="Ashoor H."/>
            <person name="Bougouffa S."/>
            <person name="Bajic V.B."/>
            <person name="Ryu T."/>
            <person name="Ravasi T."/>
            <person name="Bayer T."/>
            <person name="Micklem G."/>
            <person name="Kim H."/>
            <person name="Bhak J."/>
            <person name="Lajeunesse T.C."/>
            <person name="Voolstra C.R."/>
        </authorList>
    </citation>
    <scope>NUCLEOTIDE SEQUENCE [LARGE SCALE GENOMIC DNA]</scope>
    <source>
        <strain evidence="2 3">CCMP2467</strain>
    </source>
</reference>
<gene>
    <name evidence="2" type="ORF">AK812_SmicGene44036</name>
</gene>
<evidence type="ECO:0000313" key="3">
    <source>
        <dbReference type="Proteomes" id="UP000186817"/>
    </source>
</evidence>
<comment type="caution">
    <text evidence="2">The sequence shown here is derived from an EMBL/GenBank/DDBJ whole genome shotgun (WGS) entry which is preliminary data.</text>
</comment>
<protein>
    <submittedName>
        <fullName evidence="2">Uncharacterized protein</fullName>
    </submittedName>
</protein>
<dbReference type="EMBL" id="LSRX01002147">
    <property type="protein sequence ID" value="OLP76078.1"/>
    <property type="molecule type" value="Genomic_DNA"/>
</dbReference>
<evidence type="ECO:0000313" key="2">
    <source>
        <dbReference type="EMBL" id="OLP76078.1"/>
    </source>
</evidence>
<accession>A0A1Q9BZH2</accession>
<evidence type="ECO:0000256" key="1">
    <source>
        <dbReference type="SAM" id="MobiDB-lite"/>
    </source>
</evidence>
<sequence>MLAAYTLKWVANKLDLSRGSTAAGGAIADVDLDGSALRNQTGPAAIAVNADSQGDGWGGRECGATADDADLEGSPAADDD</sequence>
<feature type="region of interest" description="Disordered" evidence="1">
    <location>
        <begin position="57"/>
        <end position="80"/>
    </location>
</feature>
<keyword evidence="3" id="KW-1185">Reference proteome</keyword>
<organism evidence="2 3">
    <name type="scientific">Symbiodinium microadriaticum</name>
    <name type="common">Dinoflagellate</name>
    <name type="synonym">Zooxanthella microadriatica</name>
    <dbReference type="NCBI Taxonomy" id="2951"/>
    <lineage>
        <taxon>Eukaryota</taxon>
        <taxon>Sar</taxon>
        <taxon>Alveolata</taxon>
        <taxon>Dinophyceae</taxon>
        <taxon>Suessiales</taxon>
        <taxon>Symbiodiniaceae</taxon>
        <taxon>Symbiodinium</taxon>
    </lineage>
</organism>
<proteinExistence type="predicted"/>
<dbReference type="Proteomes" id="UP000186817">
    <property type="component" value="Unassembled WGS sequence"/>
</dbReference>
<dbReference type="AlphaFoldDB" id="A0A1Q9BZH2"/>
<name>A0A1Q9BZH2_SYMMI</name>
<feature type="compositionally biased region" description="Acidic residues" evidence="1">
    <location>
        <begin position="67"/>
        <end position="80"/>
    </location>
</feature>